<dbReference type="InterPro" id="IPR044203">
    <property type="entry name" value="GlbO/GLB3-like"/>
</dbReference>
<evidence type="ECO:0000256" key="4">
    <source>
        <dbReference type="ARBA" id="ARBA00023004"/>
    </source>
</evidence>
<keyword evidence="1" id="KW-0813">Transport</keyword>
<dbReference type="PANTHER" id="PTHR47366:SF1">
    <property type="entry name" value="TWO-ON-TWO HEMOGLOBIN-3"/>
    <property type="match status" value="1"/>
</dbReference>
<evidence type="ECO:0000313" key="6">
    <source>
        <dbReference type="EMBL" id="GGW96173.1"/>
    </source>
</evidence>
<dbReference type="EMBL" id="BMXP01000013">
    <property type="protein sequence ID" value="GGW96173.1"/>
    <property type="molecule type" value="Genomic_DNA"/>
</dbReference>
<dbReference type="RefSeq" id="WP_189408271.1">
    <property type="nucleotide sequence ID" value="NZ_BMXP01000013.1"/>
</dbReference>
<protein>
    <submittedName>
        <fullName evidence="6">Globin</fullName>
    </submittedName>
</protein>
<dbReference type="InterPro" id="IPR001486">
    <property type="entry name" value="Hemoglobin_trunc"/>
</dbReference>
<dbReference type="GO" id="GO:0005344">
    <property type="term" value="F:oxygen carrier activity"/>
    <property type="evidence" value="ECO:0007669"/>
    <property type="project" value="InterPro"/>
</dbReference>
<comment type="caution">
    <text evidence="6">The sequence shown here is derived from an EMBL/GenBank/DDBJ whole genome shotgun (WGS) entry which is preliminary data.</text>
</comment>
<dbReference type="Proteomes" id="UP000631300">
    <property type="component" value="Unassembled WGS sequence"/>
</dbReference>
<keyword evidence="4" id="KW-0408">Iron</keyword>
<proteinExistence type="inferred from homology"/>
<dbReference type="SUPFAM" id="SSF46458">
    <property type="entry name" value="Globin-like"/>
    <property type="match status" value="1"/>
</dbReference>
<evidence type="ECO:0000256" key="1">
    <source>
        <dbReference type="ARBA" id="ARBA00022448"/>
    </source>
</evidence>
<keyword evidence="7" id="KW-1185">Reference proteome</keyword>
<dbReference type="CDD" id="cd14773">
    <property type="entry name" value="TrHb2_PhHbO-like_O"/>
    <property type="match status" value="1"/>
</dbReference>
<dbReference type="Pfam" id="PF01152">
    <property type="entry name" value="Bac_globin"/>
    <property type="match status" value="1"/>
</dbReference>
<accession>A0A918JRG8</accession>
<dbReference type="GO" id="GO:0020037">
    <property type="term" value="F:heme binding"/>
    <property type="evidence" value="ECO:0007669"/>
    <property type="project" value="InterPro"/>
</dbReference>
<evidence type="ECO:0000256" key="3">
    <source>
        <dbReference type="ARBA" id="ARBA00022723"/>
    </source>
</evidence>
<gene>
    <name evidence="6" type="ORF">GCM10007391_32860</name>
</gene>
<dbReference type="AlphaFoldDB" id="A0A918JRG8"/>
<dbReference type="InterPro" id="IPR012292">
    <property type="entry name" value="Globin/Proto"/>
</dbReference>
<dbReference type="InterPro" id="IPR009050">
    <property type="entry name" value="Globin-like_sf"/>
</dbReference>
<evidence type="ECO:0000256" key="5">
    <source>
        <dbReference type="ARBA" id="ARBA00034496"/>
    </source>
</evidence>
<name>A0A918JRG8_9ALTE</name>
<dbReference type="GO" id="GO:0019825">
    <property type="term" value="F:oxygen binding"/>
    <property type="evidence" value="ECO:0007669"/>
    <property type="project" value="InterPro"/>
</dbReference>
<dbReference type="PANTHER" id="PTHR47366">
    <property type="entry name" value="TWO-ON-TWO HEMOGLOBIN-3"/>
    <property type="match status" value="1"/>
</dbReference>
<dbReference type="Gene3D" id="1.10.490.10">
    <property type="entry name" value="Globins"/>
    <property type="match status" value="1"/>
</dbReference>
<organism evidence="6 7">
    <name type="scientific">Alteromonas halophila</name>
    <dbReference type="NCBI Taxonomy" id="516698"/>
    <lineage>
        <taxon>Bacteria</taxon>
        <taxon>Pseudomonadati</taxon>
        <taxon>Pseudomonadota</taxon>
        <taxon>Gammaproteobacteria</taxon>
        <taxon>Alteromonadales</taxon>
        <taxon>Alteromonadaceae</taxon>
        <taxon>Alteromonas/Salinimonas group</taxon>
        <taxon>Alteromonas</taxon>
    </lineage>
</organism>
<sequence length="146" mass="16490">MGLLSLFRKKTAPYANTPYQKLGGDEAVRQLANQFYDIMSTDPAVADLYAMHPKPLDSIRHTFYLYLSMWLGGPKTYVEQRGHPRLRARHLSFTVTPALKEQWMYCMRKAMFASVSDLALAHALLADLDALATHMINSENNEDAPG</sequence>
<comment type="similarity">
    <text evidence="5">Belongs to the truncated hemoglobin family. Group II subfamily.</text>
</comment>
<keyword evidence="2" id="KW-0349">Heme</keyword>
<evidence type="ECO:0000313" key="7">
    <source>
        <dbReference type="Proteomes" id="UP000631300"/>
    </source>
</evidence>
<keyword evidence="3" id="KW-0479">Metal-binding</keyword>
<reference evidence="6" key="1">
    <citation type="journal article" date="2014" name="Int. J. Syst. Evol. Microbiol.">
        <title>Complete genome sequence of Corynebacterium casei LMG S-19264T (=DSM 44701T), isolated from a smear-ripened cheese.</title>
        <authorList>
            <consortium name="US DOE Joint Genome Institute (JGI-PGF)"/>
            <person name="Walter F."/>
            <person name="Albersmeier A."/>
            <person name="Kalinowski J."/>
            <person name="Ruckert C."/>
        </authorList>
    </citation>
    <scope>NUCLEOTIDE SEQUENCE</scope>
    <source>
        <strain evidence="6">KCTC 22164</strain>
    </source>
</reference>
<dbReference type="GO" id="GO:0046872">
    <property type="term" value="F:metal ion binding"/>
    <property type="evidence" value="ECO:0007669"/>
    <property type="project" value="UniProtKB-KW"/>
</dbReference>
<reference evidence="6" key="2">
    <citation type="submission" date="2020-09" db="EMBL/GenBank/DDBJ databases">
        <authorList>
            <person name="Sun Q."/>
            <person name="Kim S."/>
        </authorList>
    </citation>
    <scope>NUCLEOTIDE SEQUENCE</scope>
    <source>
        <strain evidence="6">KCTC 22164</strain>
    </source>
</reference>
<evidence type="ECO:0000256" key="2">
    <source>
        <dbReference type="ARBA" id="ARBA00022617"/>
    </source>
</evidence>